<dbReference type="Proteomes" id="UP001157461">
    <property type="component" value="Unassembled WGS sequence"/>
</dbReference>
<reference evidence="1 2" key="1">
    <citation type="submission" date="2022-10" db="EMBL/GenBank/DDBJ databases">
        <title>A novel Pseudomonas species, isolated from Passiflora incarnata leaves.</title>
        <authorList>
            <person name="Cueva-Yesquen L.G."/>
            <person name="Fantinatti-Garboggini F."/>
        </authorList>
    </citation>
    <scope>NUCLEOTIDE SEQUENCE [LARGE SCALE GENOMIC DNA]</scope>
    <source>
        <strain evidence="1 2">CBMAI 2609</strain>
    </source>
</reference>
<proteinExistence type="predicted"/>
<gene>
    <name evidence="1" type="ORF">OMP44_10185</name>
</gene>
<comment type="caution">
    <text evidence="1">The sequence shown here is derived from an EMBL/GenBank/DDBJ whole genome shotgun (WGS) entry which is preliminary data.</text>
</comment>
<accession>A0ABT6II56</accession>
<evidence type="ECO:0000313" key="1">
    <source>
        <dbReference type="EMBL" id="MDH4763265.1"/>
    </source>
</evidence>
<name>A0ABT6II56_9PSED</name>
<dbReference type="InterPro" id="IPR028082">
    <property type="entry name" value="Peripla_BP_I"/>
</dbReference>
<protein>
    <submittedName>
        <fullName evidence="1">Substrate-binding domain-containing protein</fullName>
    </submittedName>
</protein>
<keyword evidence="2" id="KW-1185">Reference proteome</keyword>
<sequence length="152" mass="16033">MDTRPALHLRTPAISPPVGVALAAGTIRCRHAEAHGQRIALATRHLIALGHRQILLVTARQRSVAEADAELQAHCQIMLAEGLPLLPRLELDPAAPAYGPELAASLAGIAPTALLCTQPALARALQTALASQGELTIMGPETRDGARYASWH</sequence>
<dbReference type="EMBL" id="JAPDIQ010000003">
    <property type="protein sequence ID" value="MDH4763265.1"/>
    <property type="molecule type" value="Genomic_DNA"/>
</dbReference>
<evidence type="ECO:0000313" key="2">
    <source>
        <dbReference type="Proteomes" id="UP001157461"/>
    </source>
</evidence>
<organism evidence="1 2">
    <name type="scientific">Pseudomonas flavocrustae</name>
    <dbReference type="NCBI Taxonomy" id="2991719"/>
    <lineage>
        <taxon>Bacteria</taxon>
        <taxon>Pseudomonadati</taxon>
        <taxon>Pseudomonadota</taxon>
        <taxon>Gammaproteobacteria</taxon>
        <taxon>Pseudomonadales</taxon>
        <taxon>Pseudomonadaceae</taxon>
        <taxon>Pseudomonas</taxon>
    </lineage>
</organism>
<dbReference type="SUPFAM" id="SSF53822">
    <property type="entry name" value="Periplasmic binding protein-like I"/>
    <property type="match status" value="1"/>
</dbReference>
<dbReference type="Gene3D" id="3.40.50.2300">
    <property type="match status" value="1"/>
</dbReference>
<dbReference type="RefSeq" id="WP_280307622.1">
    <property type="nucleotide sequence ID" value="NZ_JAPDIQ010000003.1"/>
</dbReference>